<proteinExistence type="predicted"/>
<evidence type="ECO:0000313" key="3">
    <source>
        <dbReference type="EMBL" id="NIJ12558.1"/>
    </source>
</evidence>
<dbReference type="Gene3D" id="2.40.50.1020">
    <property type="entry name" value="LytTr DNA-binding domain"/>
    <property type="match status" value="1"/>
</dbReference>
<dbReference type="GO" id="GO:0003677">
    <property type="term" value="F:DNA binding"/>
    <property type="evidence" value="ECO:0007669"/>
    <property type="project" value="InterPro"/>
</dbReference>
<accession>A0A7X5UQV7</accession>
<dbReference type="InterPro" id="IPR046947">
    <property type="entry name" value="LytR-like"/>
</dbReference>
<dbReference type="GO" id="GO:0000156">
    <property type="term" value="F:phosphorelay response regulator activity"/>
    <property type="evidence" value="ECO:0007669"/>
    <property type="project" value="InterPro"/>
</dbReference>
<feature type="region of interest" description="Disordered" evidence="1">
    <location>
        <begin position="1"/>
        <end position="24"/>
    </location>
</feature>
<dbReference type="InterPro" id="IPR029016">
    <property type="entry name" value="GAF-like_dom_sf"/>
</dbReference>
<dbReference type="Pfam" id="PF04397">
    <property type="entry name" value="LytTR"/>
    <property type="match status" value="1"/>
</dbReference>
<name>A0A7X5UQV7_9PSEU</name>
<dbReference type="InterPro" id="IPR007492">
    <property type="entry name" value="LytTR_DNA-bd_dom"/>
</dbReference>
<dbReference type="AlphaFoldDB" id="A0A7X5UQV7"/>
<sequence>MTDSPVATGKAPSRRTRRATGTLDGNHRAVARAWERFASGETTVADVRPEILASWHRCRDTYDVDPGLRSAPAAADHTDHRLDHDVLLTKLGGIAAVAGERLDREQGLIAVTDGAGRVLASWGDQAVRGHAEESNLAPWSVWDERTTGTNGMGTALEVTGPVTVTGPEHWCEGFHQWACAGIAIRDLVTGLPVAMLNVSRWSAEIPGQLINWLKDTAAGVESEIERRALWEGEVILREFTEISSRRSGVFAALDLGGRVVVADDTAQAILGVPHGAPMVDVMTRWTPDIPDLPEVVRWAAKRSAAAPQWTGCARLVENAADAVVPVSFKPVCAGNRLVGLLCEFGSQDGDEYDEQPPTARAAPTPQRVVGVRNERIIVLAPSEIRYAEADRNTVWLSTDRGKVQAATRGLDNIERELTPFGFHRVHRRFLVNLRRVTELERGIKGELLLITDPRAPEFIPVSRRHTQEIRRILGV</sequence>
<gene>
    <name evidence="3" type="ORF">FHU38_002902</name>
</gene>
<evidence type="ECO:0000259" key="2">
    <source>
        <dbReference type="PROSITE" id="PS50930"/>
    </source>
</evidence>
<reference evidence="3 4" key="1">
    <citation type="submission" date="2020-03" db="EMBL/GenBank/DDBJ databases">
        <title>Sequencing the genomes of 1000 actinobacteria strains.</title>
        <authorList>
            <person name="Klenk H.-P."/>
        </authorList>
    </citation>
    <scope>NUCLEOTIDE SEQUENCE [LARGE SCALE GENOMIC DNA]</scope>
    <source>
        <strain evidence="3 4">DSM 45685</strain>
    </source>
</reference>
<dbReference type="RefSeq" id="WP_167171482.1">
    <property type="nucleotide sequence ID" value="NZ_JAAOYM010000001.1"/>
</dbReference>
<comment type="caution">
    <text evidence="3">The sequence shown here is derived from an EMBL/GenBank/DDBJ whole genome shotgun (WGS) entry which is preliminary data.</text>
</comment>
<feature type="domain" description="HTH LytTR-type" evidence="2">
    <location>
        <begin position="373"/>
        <end position="475"/>
    </location>
</feature>
<organism evidence="3 4">
    <name type="scientific">Saccharomonospora amisosensis</name>
    <dbReference type="NCBI Taxonomy" id="1128677"/>
    <lineage>
        <taxon>Bacteria</taxon>
        <taxon>Bacillati</taxon>
        <taxon>Actinomycetota</taxon>
        <taxon>Actinomycetes</taxon>
        <taxon>Pseudonocardiales</taxon>
        <taxon>Pseudonocardiaceae</taxon>
        <taxon>Saccharomonospora</taxon>
    </lineage>
</organism>
<dbReference type="SMART" id="SM00850">
    <property type="entry name" value="LytTR"/>
    <property type="match status" value="1"/>
</dbReference>
<dbReference type="PROSITE" id="PS50930">
    <property type="entry name" value="HTH_LYTTR"/>
    <property type="match status" value="1"/>
</dbReference>
<dbReference type="Proteomes" id="UP000545493">
    <property type="component" value="Unassembled WGS sequence"/>
</dbReference>
<dbReference type="EMBL" id="JAAOYM010000001">
    <property type="protein sequence ID" value="NIJ12558.1"/>
    <property type="molecule type" value="Genomic_DNA"/>
</dbReference>
<dbReference type="PANTHER" id="PTHR37299">
    <property type="entry name" value="TRANSCRIPTIONAL REGULATOR-RELATED"/>
    <property type="match status" value="1"/>
</dbReference>
<protein>
    <recommendedName>
        <fullName evidence="2">HTH LytTR-type domain-containing protein</fullName>
    </recommendedName>
</protein>
<dbReference type="PANTHER" id="PTHR37299:SF1">
    <property type="entry name" value="STAGE 0 SPORULATION PROTEIN A HOMOLOG"/>
    <property type="match status" value="1"/>
</dbReference>
<evidence type="ECO:0000313" key="4">
    <source>
        <dbReference type="Proteomes" id="UP000545493"/>
    </source>
</evidence>
<dbReference type="Gene3D" id="3.30.450.40">
    <property type="match status" value="1"/>
</dbReference>
<keyword evidence="4" id="KW-1185">Reference proteome</keyword>
<evidence type="ECO:0000256" key="1">
    <source>
        <dbReference type="SAM" id="MobiDB-lite"/>
    </source>
</evidence>